<dbReference type="GO" id="GO:0034040">
    <property type="term" value="F:ATPase-coupled lipid transmembrane transporter activity"/>
    <property type="evidence" value="ECO:0007669"/>
    <property type="project" value="TreeGrafter"/>
</dbReference>
<gene>
    <name evidence="10" type="ORF">HMPREF0446_00294</name>
</gene>
<dbReference type="SMART" id="SM00382">
    <property type="entry name" value="AAA"/>
    <property type="match status" value="1"/>
</dbReference>
<feature type="transmembrane region" description="Helical" evidence="7">
    <location>
        <begin position="124"/>
        <end position="145"/>
    </location>
</feature>
<accession>D0BK09</accession>
<evidence type="ECO:0000256" key="6">
    <source>
        <dbReference type="ARBA" id="ARBA00023136"/>
    </source>
</evidence>
<name>D0BK09_9LACT</name>
<protein>
    <recommendedName>
        <fullName evidence="12">ABC transporter domain-containing protein</fullName>
    </recommendedName>
</protein>
<dbReference type="SUPFAM" id="SSF52540">
    <property type="entry name" value="P-loop containing nucleoside triphosphate hydrolases"/>
    <property type="match status" value="1"/>
</dbReference>
<evidence type="ECO:0000313" key="10">
    <source>
        <dbReference type="EMBL" id="EEW93412.1"/>
    </source>
</evidence>
<dbReference type="AlphaFoldDB" id="D0BK09"/>
<evidence type="ECO:0000259" key="9">
    <source>
        <dbReference type="PROSITE" id="PS50929"/>
    </source>
</evidence>
<reference evidence="10" key="2">
    <citation type="submission" date="2011-10" db="EMBL/GenBank/DDBJ databases">
        <title>The Genome Sequence of Granulicatella elegans ATCC 700633.</title>
        <authorList>
            <consortium name="The Broad Institute Genome Sequencing Platform"/>
            <consortium name="The Broad Institute Genome Sequencing Center for Infectious Disease"/>
            <person name="Earl A."/>
            <person name="Ward D."/>
            <person name="Feldgarden M."/>
            <person name="Gevers D."/>
            <person name="Sibley C.D."/>
            <person name="Field T.R."/>
            <person name="Grinwis M."/>
            <person name="Eshaghurshan C.S."/>
            <person name="Surette M.G."/>
            <person name="Young S.K."/>
            <person name="Zeng Q."/>
            <person name="Gargeya S."/>
            <person name="Fitzgerald M."/>
            <person name="Haas B."/>
            <person name="Abouelleil A."/>
            <person name="Alvarado L."/>
            <person name="Arachchi H.M."/>
            <person name="Berlin A."/>
            <person name="Brown A."/>
            <person name="Chapman S.B."/>
            <person name="Chen Z."/>
            <person name="Dunbar C."/>
            <person name="Freedman E."/>
            <person name="Gearin G."/>
            <person name="Goldberg J."/>
            <person name="Griggs A."/>
            <person name="Gujja S."/>
            <person name="Heiman D."/>
            <person name="Howarth C."/>
            <person name="Larson L."/>
            <person name="Lui A."/>
            <person name="MacDonald P.J.P."/>
            <person name="Montmayeur A."/>
            <person name="Murphy C."/>
            <person name="Neiman D."/>
            <person name="Pearson M."/>
            <person name="Priest M."/>
            <person name="Roberts A."/>
            <person name="Saif S."/>
            <person name="Shea T."/>
            <person name="Shenoy N."/>
            <person name="Sisk P."/>
            <person name="Stolte C."/>
            <person name="Sykes S."/>
            <person name="Wortman J."/>
            <person name="Nusbaum C."/>
            <person name="Birren B."/>
        </authorList>
    </citation>
    <scope>NUCLEOTIDE SEQUENCE [LARGE SCALE GENOMIC DNA]</scope>
    <source>
        <strain evidence="10">ATCC 700633</strain>
    </source>
</reference>
<keyword evidence="11" id="KW-1185">Reference proteome</keyword>
<keyword evidence="2 7" id="KW-0812">Transmembrane</keyword>
<dbReference type="Proteomes" id="UP000002939">
    <property type="component" value="Unassembled WGS sequence"/>
</dbReference>
<dbReference type="SUPFAM" id="SSF90123">
    <property type="entry name" value="ABC transporter transmembrane region"/>
    <property type="match status" value="1"/>
</dbReference>
<dbReference type="InterPro" id="IPR036640">
    <property type="entry name" value="ABC1_TM_sf"/>
</dbReference>
<dbReference type="Pfam" id="PF00005">
    <property type="entry name" value="ABC_tran"/>
    <property type="match status" value="1"/>
</dbReference>
<dbReference type="InterPro" id="IPR039421">
    <property type="entry name" value="Type_1_exporter"/>
</dbReference>
<keyword evidence="4" id="KW-0067">ATP-binding</keyword>
<evidence type="ECO:0000256" key="4">
    <source>
        <dbReference type="ARBA" id="ARBA00022840"/>
    </source>
</evidence>
<dbReference type="EMBL" id="ACRF02000014">
    <property type="protein sequence ID" value="EEW93412.1"/>
    <property type="molecule type" value="Genomic_DNA"/>
</dbReference>
<dbReference type="PROSITE" id="PS00211">
    <property type="entry name" value="ABC_TRANSPORTER_1"/>
    <property type="match status" value="1"/>
</dbReference>
<dbReference type="InterPro" id="IPR017871">
    <property type="entry name" value="ABC_transporter-like_CS"/>
</dbReference>
<dbReference type="Pfam" id="PF00664">
    <property type="entry name" value="ABC_membrane"/>
    <property type="match status" value="1"/>
</dbReference>
<evidence type="ECO:0000256" key="7">
    <source>
        <dbReference type="SAM" id="Phobius"/>
    </source>
</evidence>
<dbReference type="Gene3D" id="1.20.1560.10">
    <property type="entry name" value="ABC transporter type 1, transmembrane domain"/>
    <property type="match status" value="1"/>
</dbReference>
<evidence type="ECO:0000256" key="1">
    <source>
        <dbReference type="ARBA" id="ARBA00004651"/>
    </source>
</evidence>
<dbReference type="GO" id="GO:0005886">
    <property type="term" value="C:plasma membrane"/>
    <property type="evidence" value="ECO:0007669"/>
    <property type="project" value="UniProtKB-SubCell"/>
</dbReference>
<dbReference type="eggNOG" id="COG1132">
    <property type="taxonomic scope" value="Bacteria"/>
</dbReference>
<comment type="subcellular location">
    <subcellularLocation>
        <location evidence="1">Cell membrane</location>
        <topology evidence="1">Multi-pass membrane protein</topology>
    </subcellularLocation>
</comment>
<evidence type="ECO:0000256" key="2">
    <source>
        <dbReference type="ARBA" id="ARBA00022692"/>
    </source>
</evidence>
<evidence type="ECO:0000256" key="3">
    <source>
        <dbReference type="ARBA" id="ARBA00022741"/>
    </source>
</evidence>
<evidence type="ECO:0000259" key="8">
    <source>
        <dbReference type="PROSITE" id="PS50893"/>
    </source>
</evidence>
<dbReference type="PANTHER" id="PTHR24221:SF654">
    <property type="entry name" value="ATP-BINDING CASSETTE SUB-FAMILY B MEMBER 6"/>
    <property type="match status" value="1"/>
</dbReference>
<dbReference type="HOGENOM" id="CLU_000604_84_3_9"/>
<dbReference type="PROSITE" id="PS50893">
    <property type="entry name" value="ABC_TRANSPORTER_2"/>
    <property type="match status" value="1"/>
</dbReference>
<reference evidence="10" key="1">
    <citation type="submission" date="2009-09" db="EMBL/GenBank/DDBJ databases">
        <authorList>
            <consortium name="The Broad Institute Genome Sequencing Platform"/>
            <person name="Ward D."/>
            <person name="Feldgarden M."/>
            <person name="Earl A."/>
            <person name="Young S.K."/>
            <person name="Zeng Q."/>
            <person name="Koehrsen M."/>
            <person name="Alvarado L."/>
            <person name="Berlin A."/>
            <person name="Bochicchio J."/>
            <person name="Borenstein D."/>
            <person name="Chapman S.B."/>
            <person name="Chen Z."/>
            <person name="Engels R."/>
            <person name="Freedman E."/>
            <person name="Gellesch M."/>
            <person name="Goldberg J."/>
            <person name="Griggs A."/>
            <person name="Gujja S."/>
            <person name="Heilman E."/>
            <person name="Heiman D."/>
            <person name="Hepburn T."/>
            <person name="Howarth C."/>
            <person name="Jen D."/>
            <person name="Larson L."/>
            <person name="Lewis B."/>
            <person name="Mehta T."/>
            <person name="Park D."/>
            <person name="Pearson M."/>
            <person name="Roberts A."/>
            <person name="Saif S."/>
            <person name="Shea T."/>
            <person name="Shenoy N."/>
            <person name="Sisk P."/>
            <person name="Stolte C."/>
            <person name="Sykes S."/>
            <person name="Thomson T."/>
            <person name="Walk T."/>
            <person name="White J."/>
            <person name="Yandava C."/>
            <person name="Sibley C.D."/>
            <person name="Field T.R."/>
            <person name="Grinwis M."/>
            <person name="Eshaghurshan C.S."/>
            <person name="Surette M.G."/>
            <person name="Haas B."/>
            <person name="Nusbaum C."/>
            <person name="Birren B."/>
        </authorList>
    </citation>
    <scope>NUCLEOTIDE SEQUENCE [LARGE SCALE GENOMIC DNA]</scope>
    <source>
        <strain evidence="10">ATCC 700633</strain>
    </source>
</reference>
<dbReference type="InterPro" id="IPR003439">
    <property type="entry name" value="ABC_transporter-like_ATP-bd"/>
</dbReference>
<dbReference type="GO" id="GO:0005524">
    <property type="term" value="F:ATP binding"/>
    <property type="evidence" value="ECO:0007669"/>
    <property type="project" value="UniProtKB-KW"/>
</dbReference>
<dbReference type="PROSITE" id="PS50929">
    <property type="entry name" value="ABC_TM1F"/>
    <property type="match status" value="1"/>
</dbReference>
<dbReference type="InterPro" id="IPR011527">
    <property type="entry name" value="ABC1_TM_dom"/>
</dbReference>
<evidence type="ECO:0000313" key="11">
    <source>
        <dbReference type="Proteomes" id="UP000002939"/>
    </source>
</evidence>
<proteinExistence type="predicted"/>
<feature type="domain" description="ABC transmembrane type-1" evidence="9">
    <location>
        <begin position="19"/>
        <end position="295"/>
    </location>
</feature>
<dbReference type="GO" id="GO:0140359">
    <property type="term" value="F:ABC-type transporter activity"/>
    <property type="evidence" value="ECO:0007669"/>
    <property type="project" value="InterPro"/>
</dbReference>
<feature type="transmembrane region" description="Helical" evidence="7">
    <location>
        <begin position="151"/>
        <end position="170"/>
    </location>
</feature>
<keyword evidence="6 7" id="KW-0472">Membrane</keyword>
<keyword evidence="5 7" id="KW-1133">Transmembrane helix</keyword>
<dbReference type="InterPro" id="IPR003593">
    <property type="entry name" value="AAA+_ATPase"/>
</dbReference>
<feature type="transmembrane region" description="Helical" evidence="7">
    <location>
        <begin position="56"/>
        <end position="76"/>
    </location>
</feature>
<dbReference type="PANTHER" id="PTHR24221">
    <property type="entry name" value="ATP-BINDING CASSETTE SUB-FAMILY B"/>
    <property type="match status" value="1"/>
</dbReference>
<dbReference type="STRING" id="626369.HMPREF0446_00294"/>
<evidence type="ECO:0008006" key="12">
    <source>
        <dbReference type="Google" id="ProtNLM"/>
    </source>
</evidence>
<dbReference type="RefSeq" id="WP_006702568.1">
    <property type="nucleotide sequence ID" value="NZ_KI391971.1"/>
</dbReference>
<keyword evidence="3" id="KW-0547">Nucleotide-binding</keyword>
<dbReference type="GO" id="GO:0016887">
    <property type="term" value="F:ATP hydrolysis activity"/>
    <property type="evidence" value="ECO:0007669"/>
    <property type="project" value="InterPro"/>
</dbReference>
<comment type="caution">
    <text evidence="10">The sequence shown here is derived from an EMBL/GenBank/DDBJ whole genome shotgun (WGS) entry which is preliminary data.</text>
</comment>
<feature type="transmembrane region" description="Helical" evidence="7">
    <location>
        <begin position="236"/>
        <end position="256"/>
    </location>
</feature>
<dbReference type="InterPro" id="IPR027417">
    <property type="entry name" value="P-loop_NTPase"/>
</dbReference>
<evidence type="ECO:0000256" key="5">
    <source>
        <dbReference type="ARBA" id="ARBA00022989"/>
    </source>
</evidence>
<feature type="domain" description="ABC transporter" evidence="8">
    <location>
        <begin position="327"/>
        <end position="532"/>
    </location>
</feature>
<organism evidence="10 11">
    <name type="scientific">Granulicatella elegans ATCC 700633</name>
    <dbReference type="NCBI Taxonomy" id="626369"/>
    <lineage>
        <taxon>Bacteria</taxon>
        <taxon>Bacillati</taxon>
        <taxon>Bacillota</taxon>
        <taxon>Bacilli</taxon>
        <taxon>Lactobacillales</taxon>
        <taxon>Carnobacteriaceae</taxon>
        <taxon>Granulicatella</taxon>
    </lineage>
</organism>
<dbReference type="Gene3D" id="3.40.50.300">
    <property type="entry name" value="P-loop containing nucleotide triphosphate hydrolases"/>
    <property type="match status" value="1"/>
</dbReference>
<sequence>MFRFLRFILVGNKRIFICAVLFLALMSLDGIGAPYFLGKFTDYMNNSDFDSSMYTVFLWLIFLLLIVLSKFLFSFFKGKFIQNVNYQLKNIHAVNSVSKENLQQSPSSYITSITSEVQQIENKFINNVFTMMLCTLQGVVTFIFLMNINVLVGLLFVGLGAIPALIPKLTKKWLKKGTSRWQESNDQYIGFLTDFLEARPLMKRFGVVNNVLKKLTEKLGVSEKNYFKMDFNQNTANTIISLLYVCSLLIALILGISSVQNGYMTVGSLLTIYMAADRVVTPLITAASTYNVIQSIDPILNKVLTLNSKAEEYEQLLELPTSREVILEFKQTTVGYQDNELIKNIDFSLGSHDKILFKAPSGSGKSTFLKTILGETQVLSGTINYGQEQGIELFSVVSQNPFIFNETLLFNLTFDSPIDESRVLEILRRVGMKHLATKEMLYTKMDKQLHSLSGGELKRLELARALLFEKPCLLVDEALSGLDNESSKILNDLIKTYSGAVIDIEHHISEEMMVGYDKIITIKDNHLVINKM</sequence>
<dbReference type="OrthoDB" id="1672195at2"/>